<gene>
    <name evidence="2" type="ORF">GCM10023333_16580</name>
</gene>
<comment type="caution">
    <text evidence="2">The sequence shown here is derived from an EMBL/GenBank/DDBJ whole genome shotgun (WGS) entry which is preliminary data.</text>
</comment>
<sequence length="147" mass="16685">MVGSVHFCLASAALLLGPIVLWRPKGTVSHRWLGRIWVVLLALSNLAALLLVREHGLSLFTFLALYSLVSVTAAFYLAWRKPQPSWRVWHYYLMCYGYLGVLAAALARFPVLLGMEFWLAVFGTMAITFALGGWLTERGARRRFFRH</sequence>
<accession>A0ABP9EN18</accession>
<evidence type="ECO:0000313" key="2">
    <source>
        <dbReference type="EMBL" id="GAA4882987.1"/>
    </source>
</evidence>
<evidence type="ECO:0000313" key="3">
    <source>
        <dbReference type="Proteomes" id="UP001499988"/>
    </source>
</evidence>
<proteinExistence type="predicted"/>
<protein>
    <recommendedName>
        <fullName evidence="4">DUF2306 domain-containing protein</fullName>
    </recommendedName>
</protein>
<evidence type="ECO:0008006" key="4">
    <source>
        <dbReference type="Google" id="ProtNLM"/>
    </source>
</evidence>
<keyword evidence="1" id="KW-0472">Membrane</keyword>
<reference evidence="3" key="1">
    <citation type="journal article" date="2019" name="Int. J. Syst. Evol. Microbiol.">
        <title>The Global Catalogue of Microorganisms (GCM) 10K type strain sequencing project: providing services to taxonomists for standard genome sequencing and annotation.</title>
        <authorList>
            <consortium name="The Broad Institute Genomics Platform"/>
            <consortium name="The Broad Institute Genome Sequencing Center for Infectious Disease"/>
            <person name="Wu L."/>
            <person name="Ma J."/>
        </authorList>
    </citation>
    <scope>NUCLEOTIDE SEQUENCE [LARGE SCALE GENOMIC DNA]</scope>
    <source>
        <strain evidence="3">JCM 18401</strain>
    </source>
</reference>
<feature type="transmembrane region" description="Helical" evidence="1">
    <location>
        <begin position="91"/>
        <end position="111"/>
    </location>
</feature>
<dbReference type="Proteomes" id="UP001499988">
    <property type="component" value="Unassembled WGS sequence"/>
</dbReference>
<dbReference type="RefSeq" id="WP_345334887.1">
    <property type="nucleotide sequence ID" value="NZ_BAABJZ010000023.1"/>
</dbReference>
<keyword evidence="1" id="KW-0812">Transmembrane</keyword>
<name>A0ABP9EN18_9GAMM</name>
<feature type="transmembrane region" description="Helical" evidence="1">
    <location>
        <begin position="58"/>
        <end position="79"/>
    </location>
</feature>
<feature type="transmembrane region" description="Helical" evidence="1">
    <location>
        <begin position="34"/>
        <end position="52"/>
    </location>
</feature>
<evidence type="ECO:0000256" key="1">
    <source>
        <dbReference type="SAM" id="Phobius"/>
    </source>
</evidence>
<feature type="transmembrane region" description="Helical" evidence="1">
    <location>
        <begin position="117"/>
        <end position="136"/>
    </location>
</feature>
<keyword evidence="1" id="KW-1133">Transmembrane helix</keyword>
<organism evidence="2 3">
    <name type="scientific">Ferrimonas pelagia</name>
    <dbReference type="NCBI Taxonomy" id="1177826"/>
    <lineage>
        <taxon>Bacteria</taxon>
        <taxon>Pseudomonadati</taxon>
        <taxon>Pseudomonadota</taxon>
        <taxon>Gammaproteobacteria</taxon>
        <taxon>Alteromonadales</taxon>
        <taxon>Ferrimonadaceae</taxon>
        <taxon>Ferrimonas</taxon>
    </lineage>
</organism>
<dbReference type="EMBL" id="BAABJZ010000023">
    <property type="protein sequence ID" value="GAA4882987.1"/>
    <property type="molecule type" value="Genomic_DNA"/>
</dbReference>
<feature type="transmembrane region" description="Helical" evidence="1">
    <location>
        <begin position="6"/>
        <end position="22"/>
    </location>
</feature>
<keyword evidence="3" id="KW-1185">Reference proteome</keyword>